<sequence>MTPAMEHRWCQGPSLIILGVTARGKPLIFRFSFPATSTLLSSSFNGGDTVVMVRCGGSRFRSRWFNGFTMKEWYLLSLKHYLRCLSNRDSNHGSCAGNDGDVVGPLS</sequence>
<dbReference type="Gramene" id="OIW07636">
    <property type="protein sequence ID" value="OIW07636"/>
    <property type="gene ID" value="TanjilG_03744"/>
</dbReference>
<protein>
    <submittedName>
        <fullName evidence="1">Uncharacterized protein</fullName>
    </submittedName>
</protein>
<organism evidence="1 2">
    <name type="scientific">Lupinus angustifolius</name>
    <name type="common">Narrow-leaved blue lupine</name>
    <dbReference type="NCBI Taxonomy" id="3871"/>
    <lineage>
        <taxon>Eukaryota</taxon>
        <taxon>Viridiplantae</taxon>
        <taxon>Streptophyta</taxon>
        <taxon>Embryophyta</taxon>
        <taxon>Tracheophyta</taxon>
        <taxon>Spermatophyta</taxon>
        <taxon>Magnoliopsida</taxon>
        <taxon>eudicotyledons</taxon>
        <taxon>Gunneridae</taxon>
        <taxon>Pentapetalae</taxon>
        <taxon>rosids</taxon>
        <taxon>fabids</taxon>
        <taxon>Fabales</taxon>
        <taxon>Fabaceae</taxon>
        <taxon>Papilionoideae</taxon>
        <taxon>50 kb inversion clade</taxon>
        <taxon>genistoids sensu lato</taxon>
        <taxon>core genistoids</taxon>
        <taxon>Genisteae</taxon>
        <taxon>Lupinus</taxon>
    </lineage>
</organism>
<evidence type="ECO:0000313" key="1">
    <source>
        <dbReference type="EMBL" id="OIW07636.1"/>
    </source>
</evidence>
<gene>
    <name evidence="1" type="ORF">TanjilG_03744</name>
</gene>
<proteinExistence type="predicted"/>
<keyword evidence="2" id="KW-1185">Reference proteome</keyword>
<dbReference type="AlphaFoldDB" id="A0A1J7H4V1"/>
<accession>A0A1J7H4V1</accession>
<reference evidence="1 2" key="1">
    <citation type="journal article" date="2017" name="Plant Biotechnol. J.">
        <title>A comprehensive draft genome sequence for lupin (Lupinus angustifolius), an emerging health food: insights into plant-microbe interactions and legume evolution.</title>
        <authorList>
            <person name="Hane J.K."/>
            <person name="Ming Y."/>
            <person name="Kamphuis L.G."/>
            <person name="Nelson M.N."/>
            <person name="Garg G."/>
            <person name="Atkins C.A."/>
            <person name="Bayer P.E."/>
            <person name="Bravo A."/>
            <person name="Bringans S."/>
            <person name="Cannon S."/>
            <person name="Edwards D."/>
            <person name="Foley R."/>
            <person name="Gao L.L."/>
            <person name="Harrison M.J."/>
            <person name="Huang W."/>
            <person name="Hurgobin B."/>
            <person name="Li S."/>
            <person name="Liu C.W."/>
            <person name="McGrath A."/>
            <person name="Morahan G."/>
            <person name="Murray J."/>
            <person name="Weller J."/>
            <person name="Jian J."/>
            <person name="Singh K.B."/>
        </authorList>
    </citation>
    <scope>NUCLEOTIDE SEQUENCE [LARGE SCALE GENOMIC DNA]</scope>
    <source>
        <strain evidence="2">cv. Tanjil</strain>
        <tissue evidence="1">Whole plant</tissue>
    </source>
</reference>
<dbReference type="EMBL" id="CM007367">
    <property type="protein sequence ID" value="OIW07636.1"/>
    <property type="molecule type" value="Genomic_DNA"/>
</dbReference>
<evidence type="ECO:0000313" key="2">
    <source>
        <dbReference type="Proteomes" id="UP000188354"/>
    </source>
</evidence>
<name>A0A1J7H4V1_LUPAN</name>
<dbReference type="Proteomes" id="UP000188354">
    <property type="component" value="Chromosome LG07"/>
</dbReference>